<feature type="compositionally biased region" description="Acidic residues" evidence="7">
    <location>
        <begin position="356"/>
        <end position="374"/>
    </location>
</feature>
<feature type="domain" description="C2H2-type" evidence="8">
    <location>
        <begin position="78"/>
        <end position="107"/>
    </location>
</feature>
<dbReference type="AlphaFoldDB" id="A0A8D6ZLA8"/>
<dbReference type="InterPro" id="IPR036236">
    <property type="entry name" value="Znf_C2H2_sf"/>
</dbReference>
<dbReference type="GO" id="GO:0008270">
    <property type="term" value="F:zinc ion binding"/>
    <property type="evidence" value="ECO:0007669"/>
    <property type="project" value="UniProtKB-KW"/>
</dbReference>
<organism evidence="9">
    <name type="scientific">Musa acuminata subsp. malaccensis</name>
    <name type="common">Wild banana</name>
    <name type="synonym">Musa malaccensis</name>
    <dbReference type="NCBI Taxonomy" id="214687"/>
    <lineage>
        <taxon>Eukaryota</taxon>
        <taxon>Viridiplantae</taxon>
        <taxon>Streptophyta</taxon>
        <taxon>Embryophyta</taxon>
        <taxon>Tracheophyta</taxon>
        <taxon>Spermatophyta</taxon>
        <taxon>Magnoliopsida</taxon>
        <taxon>Liliopsida</taxon>
        <taxon>Zingiberales</taxon>
        <taxon>Musaceae</taxon>
        <taxon>Musa</taxon>
    </lineage>
</organism>
<keyword evidence="1" id="KW-0479">Metal-binding</keyword>
<dbReference type="FunFam" id="3.30.160.60:FF:000221">
    <property type="entry name" value="Zinc finger protein 410"/>
    <property type="match status" value="1"/>
</dbReference>
<dbReference type="PANTHER" id="PTHR14003">
    <property type="entry name" value="TRANSCRIPTIONAL REPRESSOR PROTEIN YY"/>
    <property type="match status" value="1"/>
</dbReference>
<feature type="region of interest" description="Disordered" evidence="7">
    <location>
        <begin position="272"/>
        <end position="393"/>
    </location>
</feature>
<gene>
    <name evidence="9" type="ORF">GSMUA_80100.1</name>
</gene>
<feature type="compositionally biased region" description="Basic residues" evidence="7">
    <location>
        <begin position="306"/>
        <end position="315"/>
    </location>
</feature>
<evidence type="ECO:0000256" key="4">
    <source>
        <dbReference type="ARBA" id="ARBA00022833"/>
    </source>
</evidence>
<dbReference type="Pfam" id="PF00096">
    <property type="entry name" value="zf-C2H2"/>
    <property type="match status" value="4"/>
</dbReference>
<feature type="compositionally biased region" description="Acidic residues" evidence="7">
    <location>
        <begin position="384"/>
        <end position="393"/>
    </location>
</feature>
<dbReference type="PROSITE" id="PS50157">
    <property type="entry name" value="ZINC_FINGER_C2H2_2"/>
    <property type="match status" value="5"/>
</dbReference>
<sequence length="393" mass="44837">MELHMNHAMAEKRHAAQNRRPTAVRWFKEWVPQDVVATGGKCMLLKWVTEDMLKALKEKNKETEAEEQKPEPATEVLFLCSYEGCGRTFIDAGALKKHAHIHGEKQHICQYDGCGKKFLDSSKLKRHYLIHTGERDFICPHEGCGKAFSLDFNLRAHMRTHSLENYHVCPYPECAKRFTNESKLRTHIKTQHEKVFSPYLSNQLVLGDRSNKFTVMDTVKHTTPVEKPHTTPKLSAAAYGSGSAERPYVCPYEGCGKAYIHEYKLNLHFRREHPGHNSEENGKPSPAVDQAAEEGSDQEVYLAKRSVGKNSKRSKPNLTPQMPPAKVSNRKGTSSTPKKSTPVVVVKKQLPSKEMYEEDSEETEEDQDNVEEEDGGWRCQEVNRDDEETEEEE</sequence>
<evidence type="ECO:0000256" key="6">
    <source>
        <dbReference type="PROSITE-ProRule" id="PRU00042"/>
    </source>
</evidence>
<dbReference type="FunFam" id="3.30.160.60:FF:000125">
    <property type="entry name" value="Putative zinc finger protein 143"/>
    <property type="match status" value="2"/>
</dbReference>
<feature type="domain" description="C2H2-type" evidence="8">
    <location>
        <begin position="137"/>
        <end position="166"/>
    </location>
</feature>
<feature type="compositionally biased region" description="Basic and acidic residues" evidence="7">
    <location>
        <begin position="272"/>
        <end position="282"/>
    </location>
</feature>
<dbReference type="SMART" id="SM00355">
    <property type="entry name" value="ZnF_C2H2"/>
    <property type="match status" value="5"/>
</dbReference>
<evidence type="ECO:0000256" key="1">
    <source>
        <dbReference type="ARBA" id="ARBA00022723"/>
    </source>
</evidence>
<evidence type="ECO:0000313" key="9">
    <source>
        <dbReference type="EMBL" id="CAG1832090.1"/>
    </source>
</evidence>
<reference evidence="9" key="1">
    <citation type="submission" date="2021-03" db="EMBL/GenBank/DDBJ databases">
        <authorList>
            <consortium name="Genoscope - CEA"/>
            <person name="William W."/>
        </authorList>
    </citation>
    <scope>NUCLEOTIDE SEQUENCE</scope>
    <source>
        <strain evidence="9">Doubled-haploid Pahang</strain>
    </source>
</reference>
<dbReference type="Gene3D" id="3.30.160.60">
    <property type="entry name" value="Classic Zinc Finger"/>
    <property type="match status" value="5"/>
</dbReference>
<evidence type="ECO:0000256" key="3">
    <source>
        <dbReference type="ARBA" id="ARBA00022771"/>
    </source>
</evidence>
<protein>
    <submittedName>
        <fullName evidence="9">(wild Malaysian banana) hypothetical protein</fullName>
    </submittedName>
</protein>
<dbReference type="EMBL" id="HG996472">
    <property type="protein sequence ID" value="CAG1832090.1"/>
    <property type="molecule type" value="Genomic_DNA"/>
</dbReference>
<evidence type="ECO:0000259" key="8">
    <source>
        <dbReference type="PROSITE" id="PS50157"/>
    </source>
</evidence>
<proteinExistence type="predicted"/>
<dbReference type="PROSITE" id="PS00028">
    <property type="entry name" value="ZINC_FINGER_C2H2_1"/>
    <property type="match status" value="5"/>
</dbReference>
<keyword evidence="3 6" id="KW-0863">Zinc-finger</keyword>
<feature type="compositionally biased region" description="Low complexity" evidence="7">
    <location>
        <begin position="333"/>
        <end position="348"/>
    </location>
</feature>
<dbReference type="GO" id="GO:0006357">
    <property type="term" value="P:regulation of transcription by RNA polymerase II"/>
    <property type="evidence" value="ECO:0007669"/>
    <property type="project" value="UniProtKB-ARBA"/>
</dbReference>
<keyword evidence="4" id="KW-0862">Zinc</keyword>
<dbReference type="PANTHER" id="PTHR14003:SF1">
    <property type="entry name" value="ZINC FINGER TRANSCRIPTION FACTOR YY1"/>
    <property type="match status" value="1"/>
</dbReference>
<evidence type="ECO:0000256" key="2">
    <source>
        <dbReference type="ARBA" id="ARBA00022737"/>
    </source>
</evidence>
<dbReference type="InterPro" id="IPR013087">
    <property type="entry name" value="Znf_C2H2_type"/>
</dbReference>
<feature type="domain" description="C2H2-type" evidence="8">
    <location>
        <begin position="248"/>
        <end position="278"/>
    </location>
</feature>
<keyword evidence="2" id="KW-0677">Repeat</keyword>
<keyword evidence="5" id="KW-0010">Activator</keyword>
<feature type="domain" description="C2H2-type" evidence="8">
    <location>
        <begin position="167"/>
        <end position="192"/>
    </location>
</feature>
<dbReference type="SUPFAM" id="SSF57667">
    <property type="entry name" value="beta-beta-alpha zinc fingers"/>
    <property type="match status" value="4"/>
</dbReference>
<evidence type="ECO:0000256" key="5">
    <source>
        <dbReference type="ARBA" id="ARBA00023159"/>
    </source>
</evidence>
<accession>A0A8D6ZLA8</accession>
<name>A0A8D6ZLA8_MUSAM</name>
<evidence type="ECO:0000256" key="7">
    <source>
        <dbReference type="SAM" id="MobiDB-lite"/>
    </source>
</evidence>
<feature type="domain" description="C2H2-type" evidence="8">
    <location>
        <begin position="107"/>
        <end position="136"/>
    </location>
</feature>